<dbReference type="Pfam" id="PF01466">
    <property type="entry name" value="Skp1"/>
    <property type="match status" value="1"/>
</dbReference>
<proteinExistence type="inferred from homology"/>
<accession>A0A3P8DU72</accession>
<dbReference type="InterPro" id="IPR016073">
    <property type="entry name" value="Skp1_comp_POZ"/>
</dbReference>
<name>A0A3P8DU72_HELPZ</name>
<dbReference type="InterPro" id="IPR001232">
    <property type="entry name" value="SKP1-like"/>
</dbReference>
<dbReference type="InterPro" id="IPR011333">
    <property type="entry name" value="SKP1/BTB/POZ_sf"/>
</dbReference>
<feature type="domain" description="SKP1 component dimerisation" evidence="4">
    <location>
        <begin position="128"/>
        <end position="166"/>
    </location>
</feature>
<dbReference type="PANTHER" id="PTHR11165">
    <property type="entry name" value="SKP1"/>
    <property type="match status" value="1"/>
</dbReference>
<dbReference type="Pfam" id="PF03931">
    <property type="entry name" value="Skp1_POZ"/>
    <property type="match status" value="1"/>
</dbReference>
<evidence type="ECO:0000313" key="8">
    <source>
        <dbReference type="WBParaSite" id="HPBE_0001575901-mRNA-1"/>
    </source>
</evidence>
<evidence type="ECO:0000256" key="3">
    <source>
        <dbReference type="PIRNR" id="PIRNR028729"/>
    </source>
</evidence>
<sequence>MALVNLESCDGVVYSLPSDIACLSSLVGDVMTHCSEDGNTTVPLPKIPDVALAPVVEWMRRKNAVSAQLAASSCRCTHGGNDSDYGGKDVELSNWERIFFHDMDKDLLFMVLNTANYMGIAALTAAGSSFVAEMISGMSLEQTREYLNISPSKKFDDEQIRKKYPWLFI</sequence>
<dbReference type="SMART" id="SM00512">
    <property type="entry name" value="Skp1"/>
    <property type="match status" value="1"/>
</dbReference>
<reference evidence="6 7" key="1">
    <citation type="submission" date="2018-11" db="EMBL/GenBank/DDBJ databases">
        <authorList>
            <consortium name="Pathogen Informatics"/>
        </authorList>
    </citation>
    <scope>NUCLEOTIDE SEQUENCE [LARGE SCALE GENOMIC DNA]</scope>
</reference>
<feature type="domain" description="SKP1 component POZ" evidence="5">
    <location>
        <begin position="4"/>
        <end position="62"/>
    </location>
</feature>
<organism evidence="6">
    <name type="scientific">Heligmosomoides polygyrus</name>
    <name type="common">Parasitic roundworm</name>
    <dbReference type="NCBI Taxonomy" id="6339"/>
    <lineage>
        <taxon>Eukaryota</taxon>
        <taxon>Metazoa</taxon>
        <taxon>Ecdysozoa</taxon>
        <taxon>Nematoda</taxon>
        <taxon>Chromadorea</taxon>
        <taxon>Rhabditida</taxon>
        <taxon>Rhabditina</taxon>
        <taxon>Rhabditomorpha</taxon>
        <taxon>Strongyloidea</taxon>
        <taxon>Heligmosomidae</taxon>
        <taxon>Heligmosomoides</taxon>
    </lineage>
</organism>
<dbReference type="InterPro" id="IPR036296">
    <property type="entry name" value="SKP1-like_dim_sf"/>
</dbReference>
<comment type="pathway">
    <text evidence="3">Protein modification; protein ubiquitination.</text>
</comment>
<dbReference type="InterPro" id="IPR016072">
    <property type="entry name" value="Skp1_comp_dimer"/>
</dbReference>
<gene>
    <name evidence="6" type="ORF">HPBE_LOCUS15758</name>
</gene>
<evidence type="ECO:0000313" key="7">
    <source>
        <dbReference type="Proteomes" id="UP000050761"/>
    </source>
</evidence>
<keyword evidence="2 3" id="KW-0833">Ubl conjugation pathway</keyword>
<dbReference type="GO" id="GO:0006511">
    <property type="term" value="P:ubiquitin-dependent protein catabolic process"/>
    <property type="evidence" value="ECO:0007669"/>
    <property type="project" value="InterPro"/>
</dbReference>
<dbReference type="SUPFAM" id="SSF81382">
    <property type="entry name" value="Skp1 dimerisation domain-like"/>
    <property type="match status" value="1"/>
</dbReference>
<protein>
    <recommendedName>
        <fullName evidence="3">Skp1-related protein</fullName>
    </recommendedName>
</protein>
<dbReference type="GO" id="GO:0016567">
    <property type="term" value="P:protein ubiquitination"/>
    <property type="evidence" value="ECO:0007669"/>
    <property type="project" value="UniProtKB-UniPathway"/>
</dbReference>
<evidence type="ECO:0000256" key="2">
    <source>
        <dbReference type="ARBA" id="ARBA00022786"/>
    </source>
</evidence>
<dbReference type="Proteomes" id="UP000050761">
    <property type="component" value="Unassembled WGS sequence"/>
</dbReference>
<dbReference type="InterPro" id="IPR016897">
    <property type="entry name" value="SKP1"/>
</dbReference>
<dbReference type="AlphaFoldDB" id="A0A3P8DU72"/>
<comment type="function">
    <text evidence="3">Probable essential component of SCF (SKP1-CUL1-F-box protein) E3 ubiquitin-protein ligase complexes, which mediate the ubiquitination and subsequent proteasomal degradation of target proteins. Regulates cell proliferation during embryonic and larval development.</text>
</comment>
<dbReference type="PIRSF" id="PIRSF028729">
    <property type="entry name" value="E3_ubiquit_lig_SCF_Skp"/>
    <property type="match status" value="1"/>
</dbReference>
<dbReference type="EMBL" id="UZAH01029027">
    <property type="protein sequence ID" value="VDP03829.1"/>
    <property type="molecule type" value="Genomic_DNA"/>
</dbReference>
<dbReference type="UniPathway" id="UPA00143"/>
<comment type="similarity">
    <text evidence="1 3">Belongs to the SKP1 family.</text>
</comment>
<keyword evidence="7" id="KW-1185">Reference proteome</keyword>
<dbReference type="OrthoDB" id="5798495at2759"/>
<dbReference type="Gene3D" id="3.30.710.10">
    <property type="entry name" value="Potassium Channel Kv1.1, Chain A"/>
    <property type="match status" value="1"/>
</dbReference>
<evidence type="ECO:0000259" key="5">
    <source>
        <dbReference type="Pfam" id="PF03931"/>
    </source>
</evidence>
<dbReference type="SUPFAM" id="SSF54695">
    <property type="entry name" value="POZ domain"/>
    <property type="match status" value="1"/>
</dbReference>
<evidence type="ECO:0000259" key="4">
    <source>
        <dbReference type="Pfam" id="PF01466"/>
    </source>
</evidence>
<dbReference type="WBParaSite" id="HPBE_0001575901-mRNA-1">
    <property type="protein sequence ID" value="HPBE_0001575901-mRNA-1"/>
    <property type="gene ID" value="HPBE_0001575901"/>
</dbReference>
<reference evidence="8" key="2">
    <citation type="submission" date="2019-09" db="UniProtKB">
        <authorList>
            <consortium name="WormBaseParasite"/>
        </authorList>
    </citation>
    <scope>IDENTIFICATION</scope>
</reference>
<evidence type="ECO:0000313" key="6">
    <source>
        <dbReference type="EMBL" id="VDP03829.1"/>
    </source>
</evidence>
<evidence type="ECO:0000256" key="1">
    <source>
        <dbReference type="ARBA" id="ARBA00009993"/>
    </source>
</evidence>